<dbReference type="STRING" id="429701.A0A2G9HTE1"/>
<feature type="domain" description="DNA repair metallo-beta-lactamase" evidence="6">
    <location>
        <begin position="228"/>
        <end position="335"/>
    </location>
</feature>
<sequence>MPIEMPKGLPFSVDTWTPCSKRKRHHFLTHAHKDHAQGIAAHASYPIYSTLLTRTLLLQYNPQLDESMIVGIEVGESLVVEDPDGDFIVTAFDANHCPGAVMFLFEGNFGNILHTGDCRLTPECMQSLPDKYIGKEGKKPMCPLDYIFLDCTFGQFTSRMPSKHMAIQQVINCIWKHPDACKVYLTCDLLGQEEIIVEVSQTFGEKIYVDKAKNLECFRSLELIVPDIISQDPSARFQLFGGFPKLYERAEAKIAEARANFEREPLIIRPSSQWYACDDGISDTEKRKKERFDQAVRDLYGVWHVCYSIHSSRDELEWALQLLAPKWVVSTTPSCRAMELEYVKKNCFSNQRAFNGSLEKLLDISAVPSLGPDESVECLSCSNVVENISPGCAETRSETVVISTHQRKRLSLSPPSKRPMITLFGRARHGLQNSTFQHEQKEVPTSSDLMGTASIETGVMLGLHDSTFQHEQKEVCTSSDSLERTSIGTEDVYFQKDDNTKMRFEEITEAKRKFDFAETECTSTDTNTGRDEFAAISPIGSSNSYNENLRRVYRSMNVPVPQRLPSLVKLMDAKKSANKSI</sequence>
<dbReference type="GO" id="GO:0003684">
    <property type="term" value="F:damaged DNA binding"/>
    <property type="evidence" value="ECO:0007669"/>
    <property type="project" value="TreeGrafter"/>
</dbReference>
<comment type="caution">
    <text evidence="7">The sequence shown here is derived from an EMBL/GenBank/DDBJ whole genome shotgun (WGS) entry which is preliminary data.</text>
</comment>
<dbReference type="InterPro" id="IPR011084">
    <property type="entry name" value="DRMBL"/>
</dbReference>
<gene>
    <name evidence="7" type="ORF">CDL12_06512</name>
</gene>
<evidence type="ECO:0000256" key="4">
    <source>
        <dbReference type="ARBA" id="ARBA00023204"/>
    </source>
</evidence>
<dbReference type="FunFam" id="3.40.50.12650:FF:000005">
    <property type="entry name" value="DNA repair metallo-beta-lactamase family protein"/>
    <property type="match status" value="1"/>
</dbReference>
<name>A0A2G9HTE1_9LAMI</name>
<dbReference type="Gene3D" id="3.40.50.12650">
    <property type="match status" value="1"/>
</dbReference>
<evidence type="ECO:0000256" key="2">
    <source>
        <dbReference type="ARBA" id="ARBA00010304"/>
    </source>
</evidence>
<dbReference type="GO" id="GO:0035312">
    <property type="term" value="F:5'-3' DNA exonuclease activity"/>
    <property type="evidence" value="ECO:0007669"/>
    <property type="project" value="TreeGrafter"/>
</dbReference>
<reference evidence="8" key="1">
    <citation type="journal article" date="2018" name="Gigascience">
        <title>Genome assembly of the Pink Ipe (Handroanthus impetiginosus, Bignoniaceae), a highly valued, ecologically keystone Neotropical timber forest tree.</title>
        <authorList>
            <person name="Silva-Junior O.B."/>
            <person name="Grattapaglia D."/>
            <person name="Novaes E."/>
            <person name="Collevatti R.G."/>
        </authorList>
    </citation>
    <scope>NUCLEOTIDE SEQUENCE [LARGE SCALE GENOMIC DNA]</scope>
    <source>
        <strain evidence="8">cv. UFG-1</strain>
    </source>
</reference>
<keyword evidence="4" id="KW-0234">DNA repair</keyword>
<comment type="subcellular location">
    <subcellularLocation>
        <location evidence="1">Nucleus</location>
    </subcellularLocation>
</comment>
<dbReference type="InterPro" id="IPR036866">
    <property type="entry name" value="RibonucZ/Hydroxyglut_hydro"/>
</dbReference>
<dbReference type="GO" id="GO:0006303">
    <property type="term" value="P:double-strand break repair via nonhomologous end joining"/>
    <property type="evidence" value="ECO:0007669"/>
    <property type="project" value="TreeGrafter"/>
</dbReference>
<comment type="similarity">
    <text evidence="2">Belongs to the DNA repair metallo-beta-lactamase (DRMBL) family.</text>
</comment>
<keyword evidence="8" id="KW-1185">Reference proteome</keyword>
<evidence type="ECO:0000313" key="7">
    <source>
        <dbReference type="EMBL" id="PIN20788.1"/>
    </source>
</evidence>
<dbReference type="FunFam" id="3.60.15.10:FF:000039">
    <property type="entry name" value="DNA repair metallo-beta-lactamase family protein"/>
    <property type="match status" value="1"/>
</dbReference>
<dbReference type="GO" id="GO:0036297">
    <property type="term" value="P:interstrand cross-link repair"/>
    <property type="evidence" value="ECO:0007669"/>
    <property type="project" value="TreeGrafter"/>
</dbReference>
<evidence type="ECO:0000256" key="5">
    <source>
        <dbReference type="ARBA" id="ARBA00023242"/>
    </source>
</evidence>
<evidence type="ECO:0000259" key="6">
    <source>
        <dbReference type="Pfam" id="PF07522"/>
    </source>
</evidence>
<protein>
    <recommendedName>
        <fullName evidence="6">DNA repair metallo-beta-lactamase domain-containing protein</fullName>
    </recommendedName>
</protein>
<accession>A0A2G9HTE1</accession>
<proteinExistence type="inferred from homology"/>
<dbReference type="GO" id="GO:0005634">
    <property type="term" value="C:nucleus"/>
    <property type="evidence" value="ECO:0007669"/>
    <property type="project" value="UniProtKB-SubCell"/>
</dbReference>
<dbReference type="PANTHER" id="PTHR23240">
    <property type="entry name" value="DNA CROSS-LINK REPAIR PROTEIN PSO2/SNM1-RELATED"/>
    <property type="match status" value="1"/>
</dbReference>
<evidence type="ECO:0000256" key="1">
    <source>
        <dbReference type="ARBA" id="ARBA00004123"/>
    </source>
</evidence>
<dbReference type="OrthoDB" id="262529at2759"/>
<evidence type="ECO:0000256" key="3">
    <source>
        <dbReference type="ARBA" id="ARBA00022763"/>
    </source>
</evidence>
<dbReference type="EMBL" id="NKXS01001051">
    <property type="protein sequence ID" value="PIN20788.1"/>
    <property type="molecule type" value="Genomic_DNA"/>
</dbReference>
<dbReference type="Proteomes" id="UP000231279">
    <property type="component" value="Unassembled WGS sequence"/>
</dbReference>
<keyword evidence="5" id="KW-0539">Nucleus</keyword>
<dbReference type="SUPFAM" id="SSF56281">
    <property type="entry name" value="Metallo-hydrolase/oxidoreductase"/>
    <property type="match status" value="1"/>
</dbReference>
<dbReference type="AlphaFoldDB" id="A0A2G9HTE1"/>
<organism evidence="7 8">
    <name type="scientific">Handroanthus impetiginosus</name>
    <dbReference type="NCBI Taxonomy" id="429701"/>
    <lineage>
        <taxon>Eukaryota</taxon>
        <taxon>Viridiplantae</taxon>
        <taxon>Streptophyta</taxon>
        <taxon>Embryophyta</taxon>
        <taxon>Tracheophyta</taxon>
        <taxon>Spermatophyta</taxon>
        <taxon>Magnoliopsida</taxon>
        <taxon>eudicotyledons</taxon>
        <taxon>Gunneridae</taxon>
        <taxon>Pentapetalae</taxon>
        <taxon>asterids</taxon>
        <taxon>lamiids</taxon>
        <taxon>Lamiales</taxon>
        <taxon>Bignoniaceae</taxon>
        <taxon>Crescentiina</taxon>
        <taxon>Tabebuia alliance</taxon>
        <taxon>Handroanthus</taxon>
    </lineage>
</organism>
<dbReference type="Gene3D" id="3.60.15.10">
    <property type="entry name" value="Ribonuclease Z/Hydroxyacylglutathione hydrolase-like"/>
    <property type="match status" value="1"/>
</dbReference>
<evidence type="ECO:0000313" key="8">
    <source>
        <dbReference type="Proteomes" id="UP000231279"/>
    </source>
</evidence>
<keyword evidence="3" id="KW-0227">DNA damage</keyword>
<dbReference type="PANTHER" id="PTHR23240:SF31">
    <property type="entry name" value="DNA REPAIR METALLO-BETA-LACTAMASE FAMILY PROTEIN"/>
    <property type="match status" value="1"/>
</dbReference>
<dbReference type="Pfam" id="PF07522">
    <property type="entry name" value="DRMBL"/>
    <property type="match status" value="1"/>
</dbReference>